<dbReference type="Proteomes" id="UP000294003">
    <property type="component" value="Unassembled WGS sequence"/>
</dbReference>
<keyword evidence="1" id="KW-1133">Transmembrane helix</keyword>
<dbReference type="PANTHER" id="PTHR38793">
    <property type="entry name" value="SLATT_FUNGAL DOMAIN-CONTAINING PROTEIN-RELATED"/>
    <property type="match status" value="1"/>
</dbReference>
<evidence type="ECO:0000313" key="3">
    <source>
        <dbReference type="EMBL" id="RYO85526.1"/>
    </source>
</evidence>
<reference evidence="3 4" key="1">
    <citation type="submission" date="2018-06" db="EMBL/GenBank/DDBJ databases">
        <title>Complete Genomes of Monosporascus.</title>
        <authorList>
            <person name="Robinson A.J."/>
            <person name="Natvig D.O."/>
        </authorList>
    </citation>
    <scope>NUCLEOTIDE SEQUENCE [LARGE SCALE GENOMIC DNA]</scope>
    <source>
        <strain evidence="3 4">CBS 609.92</strain>
    </source>
</reference>
<proteinExistence type="predicted"/>
<keyword evidence="4" id="KW-1185">Reference proteome</keyword>
<dbReference type="InterPro" id="IPR041622">
    <property type="entry name" value="SLATT_fungi"/>
</dbReference>
<protein>
    <recommendedName>
        <fullName evidence="2">SMODS and SLOG-associating 2TM effector domain-containing protein</fullName>
    </recommendedName>
</protein>
<sequence length="212" mass="23277">MRKADTSMSWGSPAGLKIRDPHDEHLVIFRKALGINFHRDCADECTLEEGRKSAIGIYRIVIMTHNRKRMQHATLTAFLYTCYFAQIVIASGLTALGAGASTQQGLWFITALGALNTVLAGILALIKGSGQPQKLGRDRVEYRKLQSWIEETEALLAVGVIGRNRAEVGLLVEHAFKRYNAAIASDENNHADVKCESEPALRHLNPVGALAK</sequence>
<dbReference type="NCBIfam" id="NF033635">
    <property type="entry name" value="SLATT_fungal"/>
    <property type="match status" value="1"/>
</dbReference>
<dbReference type="EMBL" id="QJNS01000135">
    <property type="protein sequence ID" value="RYO85526.1"/>
    <property type="molecule type" value="Genomic_DNA"/>
</dbReference>
<dbReference type="Pfam" id="PF18142">
    <property type="entry name" value="SLATT_fungal"/>
    <property type="match status" value="1"/>
</dbReference>
<feature type="domain" description="SMODS and SLOG-associating 2TM effector" evidence="2">
    <location>
        <begin position="62"/>
        <end position="184"/>
    </location>
</feature>
<keyword evidence="1" id="KW-0472">Membrane</keyword>
<feature type="transmembrane region" description="Helical" evidence="1">
    <location>
        <begin position="77"/>
        <end position="100"/>
    </location>
</feature>
<accession>A0ABY0H6V9</accession>
<name>A0ABY0H6V9_9PEZI</name>
<evidence type="ECO:0000256" key="1">
    <source>
        <dbReference type="SAM" id="Phobius"/>
    </source>
</evidence>
<feature type="transmembrane region" description="Helical" evidence="1">
    <location>
        <begin position="106"/>
        <end position="126"/>
    </location>
</feature>
<evidence type="ECO:0000259" key="2">
    <source>
        <dbReference type="Pfam" id="PF18142"/>
    </source>
</evidence>
<keyword evidence="1" id="KW-0812">Transmembrane</keyword>
<dbReference type="PANTHER" id="PTHR38793:SF3">
    <property type="entry name" value="SMODS AND SLOG-ASSOCIATING 2TM EFFECTOR DOMAIN-CONTAINING PROTEIN"/>
    <property type="match status" value="1"/>
</dbReference>
<evidence type="ECO:0000313" key="4">
    <source>
        <dbReference type="Proteomes" id="UP000294003"/>
    </source>
</evidence>
<gene>
    <name evidence="3" type="ORF">DL762_005160</name>
</gene>
<comment type="caution">
    <text evidence="3">The sequence shown here is derived from an EMBL/GenBank/DDBJ whole genome shotgun (WGS) entry which is preliminary data.</text>
</comment>
<organism evidence="3 4">
    <name type="scientific">Monosporascus cannonballus</name>
    <dbReference type="NCBI Taxonomy" id="155416"/>
    <lineage>
        <taxon>Eukaryota</taxon>
        <taxon>Fungi</taxon>
        <taxon>Dikarya</taxon>
        <taxon>Ascomycota</taxon>
        <taxon>Pezizomycotina</taxon>
        <taxon>Sordariomycetes</taxon>
        <taxon>Xylariomycetidae</taxon>
        <taxon>Xylariales</taxon>
        <taxon>Xylariales incertae sedis</taxon>
        <taxon>Monosporascus</taxon>
    </lineage>
</organism>